<protein>
    <submittedName>
        <fullName evidence="1">Uncharacterized protein</fullName>
    </submittedName>
</protein>
<proteinExistence type="predicted"/>
<feature type="non-terminal residue" evidence="1">
    <location>
        <position position="1"/>
    </location>
</feature>
<dbReference type="EMBL" id="AZMM01006988">
    <property type="protein sequence ID" value="ETJ39024.1"/>
    <property type="molecule type" value="Genomic_DNA"/>
</dbReference>
<sequence>SPGECLADGLRSRHRGLRGAHARILQCEGSVSPARVPGISAGGETVVQLSAMGPGDFRLCCDGALDVVELGRSERQYFALTTSSLEFCRAEPLFLVLCTTMTGRA</sequence>
<feature type="non-terminal residue" evidence="1">
    <location>
        <position position="105"/>
    </location>
</feature>
<reference evidence="1" key="1">
    <citation type="submission" date="2013-12" db="EMBL/GenBank/DDBJ databases">
        <title>A Varibaculum cambriense genome reconstructed from a premature infant gut community with otherwise low bacterial novelty that shifts toward anaerobic metabolism during the third week of life.</title>
        <authorList>
            <person name="Brown C.T."/>
            <person name="Sharon I."/>
            <person name="Thomas B.C."/>
            <person name="Castelle C.J."/>
            <person name="Morowitz M.J."/>
            <person name="Banfield J.F."/>
        </authorList>
    </citation>
    <scope>NUCLEOTIDE SEQUENCE</scope>
</reference>
<dbReference type="AlphaFoldDB" id="W1YCY7"/>
<evidence type="ECO:0000313" key="1">
    <source>
        <dbReference type="EMBL" id="ETJ39024.1"/>
    </source>
</evidence>
<gene>
    <name evidence="1" type="ORF">Q604_UNBC06988G0001</name>
</gene>
<name>W1YCY7_9ZZZZ</name>
<organism evidence="1">
    <name type="scientific">human gut metagenome</name>
    <dbReference type="NCBI Taxonomy" id="408170"/>
    <lineage>
        <taxon>unclassified sequences</taxon>
        <taxon>metagenomes</taxon>
        <taxon>organismal metagenomes</taxon>
    </lineage>
</organism>
<comment type="caution">
    <text evidence="1">The sequence shown here is derived from an EMBL/GenBank/DDBJ whole genome shotgun (WGS) entry which is preliminary data.</text>
</comment>
<accession>W1YCY7</accession>